<evidence type="ECO:0000256" key="1">
    <source>
        <dbReference type="SAM" id="MobiDB-lite"/>
    </source>
</evidence>
<evidence type="ECO:0000313" key="3">
    <source>
        <dbReference type="Proteomes" id="UP000250235"/>
    </source>
</evidence>
<dbReference type="AlphaFoldDB" id="A0A2Z7AAF4"/>
<dbReference type="OrthoDB" id="677721at2759"/>
<organism evidence="2 3">
    <name type="scientific">Dorcoceras hygrometricum</name>
    <dbReference type="NCBI Taxonomy" id="472368"/>
    <lineage>
        <taxon>Eukaryota</taxon>
        <taxon>Viridiplantae</taxon>
        <taxon>Streptophyta</taxon>
        <taxon>Embryophyta</taxon>
        <taxon>Tracheophyta</taxon>
        <taxon>Spermatophyta</taxon>
        <taxon>Magnoliopsida</taxon>
        <taxon>eudicotyledons</taxon>
        <taxon>Gunneridae</taxon>
        <taxon>Pentapetalae</taxon>
        <taxon>asterids</taxon>
        <taxon>lamiids</taxon>
        <taxon>Lamiales</taxon>
        <taxon>Gesneriaceae</taxon>
        <taxon>Didymocarpoideae</taxon>
        <taxon>Trichosporeae</taxon>
        <taxon>Loxocarpinae</taxon>
        <taxon>Dorcoceras</taxon>
    </lineage>
</organism>
<dbReference type="EMBL" id="KV017303">
    <property type="protein sequence ID" value="KZV18611.1"/>
    <property type="molecule type" value="Genomic_DNA"/>
</dbReference>
<protein>
    <submittedName>
        <fullName evidence="2">Uncharacterized protein</fullName>
    </submittedName>
</protein>
<dbReference type="Proteomes" id="UP000250235">
    <property type="component" value="Unassembled WGS sequence"/>
</dbReference>
<dbReference type="Pfam" id="PF05097">
    <property type="entry name" value="DUF688"/>
    <property type="match status" value="1"/>
</dbReference>
<keyword evidence="3" id="KW-1185">Reference proteome</keyword>
<name>A0A2Z7AAF4_9LAMI</name>
<dbReference type="InterPro" id="IPR007789">
    <property type="entry name" value="DUF688"/>
</dbReference>
<reference evidence="2 3" key="1">
    <citation type="journal article" date="2015" name="Proc. Natl. Acad. Sci. U.S.A.">
        <title>The resurrection genome of Boea hygrometrica: A blueprint for survival of dehydration.</title>
        <authorList>
            <person name="Xiao L."/>
            <person name="Yang G."/>
            <person name="Zhang L."/>
            <person name="Yang X."/>
            <person name="Zhao S."/>
            <person name="Ji Z."/>
            <person name="Zhou Q."/>
            <person name="Hu M."/>
            <person name="Wang Y."/>
            <person name="Chen M."/>
            <person name="Xu Y."/>
            <person name="Jin H."/>
            <person name="Xiao X."/>
            <person name="Hu G."/>
            <person name="Bao F."/>
            <person name="Hu Y."/>
            <person name="Wan P."/>
            <person name="Li L."/>
            <person name="Deng X."/>
            <person name="Kuang T."/>
            <person name="Xiang C."/>
            <person name="Zhu J.K."/>
            <person name="Oliver M.J."/>
            <person name="He Y."/>
        </authorList>
    </citation>
    <scope>NUCLEOTIDE SEQUENCE [LARGE SCALE GENOMIC DNA]</scope>
    <source>
        <strain evidence="3">cv. XS01</strain>
    </source>
</reference>
<dbReference type="PANTHER" id="PTHR33671:SF3">
    <property type="entry name" value="F28N24.8 PROTEIN"/>
    <property type="match status" value="1"/>
</dbReference>
<sequence length="624" mass="69541">MEKRQINFKAPLLSVRRCSSPLKSSEFIKGKLTEKPIPARQQSLPLYTSDWEIEEVTKPGAVPFHWEQVPGKPKYEVESQVHAVVEPSSTVRRNSGDIPKLPPGRASVPPSWYNSGERFVDQNIYMPQIEAFSFGDHASLLDKLDESLNHRDESETDSGEDGYSDALDTLSRTSSSFAPSGTFSVDEQTKDLMMDRFLPAAKAVVLEAPQYVVKKPQVVNEQQKEPAKKVVSGERKLLHEQYVPVPYYRQCTDSTESEDGDECSFKAKKSGKLWGILPRFRVKTSLCLFNPLSVMNLKSCSSSSSASVTRKQNGKAFSGPLEKNSCYVPRTKRSYSGLLPGELLKSETKLSSGSNNFMNSFDLYRSSLSPLRPNRSGSLSPYRNESPKSPFRGGVGFLGIPNYIENSNAKKIASSRKMFKALQDVSKKQTNERGPDTSGNATDKTLFMDFVKKSDHPGSKAVDISGERSKFLAGRKQMVKSNAPKSSIPETLYPHMPMPGNVAGSDKDVRPLESTEMLSEANFCTEDAMNQESDSRREFDPACLQSPLPPPLPKSPAESWLWRTLPSVPLGNPFSSPRRATQFCSKKQNLKSSNTDSKWETIVKNSYLLQNPVRYPEVTCYCLL</sequence>
<accession>A0A2Z7AAF4</accession>
<feature type="compositionally biased region" description="Polar residues" evidence="1">
    <location>
        <begin position="170"/>
        <end position="183"/>
    </location>
</feature>
<feature type="compositionally biased region" description="Acidic residues" evidence="1">
    <location>
        <begin position="154"/>
        <end position="163"/>
    </location>
</feature>
<dbReference type="PANTHER" id="PTHR33671">
    <property type="entry name" value="N-METHYLTRANSFERASE, PUTATIVE (DUF688)-RELATED"/>
    <property type="match status" value="1"/>
</dbReference>
<evidence type="ECO:0000313" key="2">
    <source>
        <dbReference type="EMBL" id="KZV18611.1"/>
    </source>
</evidence>
<proteinExistence type="predicted"/>
<gene>
    <name evidence="2" type="ORF">F511_36043</name>
</gene>
<feature type="region of interest" description="Disordered" evidence="1">
    <location>
        <begin position="150"/>
        <end position="183"/>
    </location>
</feature>